<accession>A0ABZ0W206</accession>
<dbReference type="EMBL" id="CP139960">
    <property type="protein sequence ID" value="WQD37126.1"/>
    <property type="molecule type" value="Genomic_DNA"/>
</dbReference>
<gene>
    <name evidence="1" type="ORF">U0035_15755</name>
</gene>
<proteinExistence type="predicted"/>
<evidence type="ECO:0000313" key="1">
    <source>
        <dbReference type="EMBL" id="WQD37126.1"/>
    </source>
</evidence>
<keyword evidence="2" id="KW-1185">Reference proteome</keyword>
<name>A0ABZ0W206_9BACT</name>
<dbReference type="RefSeq" id="WP_114791785.1">
    <property type="nucleotide sequence ID" value="NZ_CP139960.1"/>
</dbReference>
<dbReference type="Proteomes" id="UP001325680">
    <property type="component" value="Chromosome"/>
</dbReference>
<reference evidence="1 2" key="1">
    <citation type="submission" date="2023-12" db="EMBL/GenBank/DDBJ databases">
        <title>Genome sequencing and assembly of bacterial species from a model synthetic community.</title>
        <authorList>
            <person name="Hogle S.L."/>
        </authorList>
    </citation>
    <scope>NUCLEOTIDE SEQUENCE [LARGE SCALE GENOMIC DNA]</scope>
    <source>
        <strain evidence="1 2">HAMBI_3031</strain>
    </source>
</reference>
<sequence>MKLSELKTGDWILLNDNGVEREGTVLRVSNEDNKVCVDNGIQEFWYELENIKPLPLNEQQLINLGFEKLEVGNGVKYGKGAFRVHVPSETDFSKVEAWYREDRRFFDHPMYVHQLQNIHLDMTKVQLEA</sequence>
<protein>
    <submittedName>
        <fullName evidence="1">Uncharacterized protein</fullName>
    </submittedName>
</protein>
<evidence type="ECO:0000313" key="2">
    <source>
        <dbReference type="Proteomes" id="UP001325680"/>
    </source>
</evidence>
<organism evidence="1 2">
    <name type="scientific">Niabella yanshanensis</name>
    <dbReference type="NCBI Taxonomy" id="577386"/>
    <lineage>
        <taxon>Bacteria</taxon>
        <taxon>Pseudomonadati</taxon>
        <taxon>Bacteroidota</taxon>
        <taxon>Chitinophagia</taxon>
        <taxon>Chitinophagales</taxon>
        <taxon>Chitinophagaceae</taxon>
        <taxon>Niabella</taxon>
    </lineage>
</organism>